<protein>
    <submittedName>
        <fullName evidence="1">Uncharacterized protein</fullName>
    </submittedName>
</protein>
<evidence type="ECO:0000313" key="1">
    <source>
        <dbReference type="EMBL" id="KKQ66011.1"/>
    </source>
</evidence>
<organism evidence="1 2">
    <name type="scientific">Candidatus Daviesbacteria bacterium GW2011_GWA2_38_24</name>
    <dbReference type="NCBI Taxonomy" id="1618422"/>
    <lineage>
        <taxon>Bacteria</taxon>
        <taxon>Candidatus Daviesiibacteriota</taxon>
    </lineage>
</organism>
<proteinExistence type="predicted"/>
<dbReference type="AlphaFoldDB" id="A0A0G0MM60"/>
<dbReference type="Proteomes" id="UP000034235">
    <property type="component" value="Unassembled WGS sequence"/>
</dbReference>
<dbReference type="EMBL" id="LBUP01000007">
    <property type="protein sequence ID" value="KKQ66011.1"/>
    <property type="molecule type" value="Genomic_DNA"/>
</dbReference>
<accession>A0A0G0MM60</accession>
<sequence length="165" mass="19547">MAARLEIVRNDVQLPDLDTFDHCPLCLTPRGCTKNHVNQLTVDHVVLQCMRKKEPKAFRSIVESRDNQFVVCRREHAGLDKMKIFMYREHGVVGLVEQVALYPRAKRPDDLDSQYHQWMALFNRVRRGLYVALDHVSEEKHSQYRRGIDMTDRYLYRWAKGDFKV</sequence>
<gene>
    <name evidence="1" type="ORF">US86_C0007G0056</name>
</gene>
<evidence type="ECO:0000313" key="2">
    <source>
        <dbReference type="Proteomes" id="UP000034235"/>
    </source>
</evidence>
<name>A0A0G0MM60_9BACT</name>
<comment type="caution">
    <text evidence="1">The sequence shown here is derived from an EMBL/GenBank/DDBJ whole genome shotgun (WGS) entry which is preliminary data.</text>
</comment>
<reference evidence="1 2" key="1">
    <citation type="journal article" date="2015" name="Nature">
        <title>rRNA introns, odd ribosomes, and small enigmatic genomes across a large radiation of phyla.</title>
        <authorList>
            <person name="Brown C.T."/>
            <person name="Hug L.A."/>
            <person name="Thomas B.C."/>
            <person name="Sharon I."/>
            <person name="Castelle C.J."/>
            <person name="Singh A."/>
            <person name="Wilkins M.J."/>
            <person name="Williams K.H."/>
            <person name="Banfield J.F."/>
        </authorList>
    </citation>
    <scope>NUCLEOTIDE SEQUENCE [LARGE SCALE GENOMIC DNA]</scope>
</reference>